<protein>
    <submittedName>
        <fullName evidence="3">Uncharacterized protein</fullName>
    </submittedName>
</protein>
<accession>A0A7J6PNH5</accession>
<evidence type="ECO:0000256" key="2">
    <source>
        <dbReference type="SAM" id="SignalP"/>
    </source>
</evidence>
<evidence type="ECO:0000313" key="4">
    <source>
        <dbReference type="Proteomes" id="UP000541610"/>
    </source>
</evidence>
<feature type="region of interest" description="Disordered" evidence="1">
    <location>
        <begin position="20"/>
        <end position="138"/>
    </location>
</feature>
<dbReference type="Proteomes" id="UP000541610">
    <property type="component" value="Unassembled WGS sequence"/>
</dbReference>
<evidence type="ECO:0000256" key="1">
    <source>
        <dbReference type="SAM" id="MobiDB-lite"/>
    </source>
</evidence>
<feature type="compositionally biased region" description="Polar residues" evidence="1">
    <location>
        <begin position="41"/>
        <end position="51"/>
    </location>
</feature>
<gene>
    <name evidence="3" type="ORF">FOZ60_007542</name>
</gene>
<keyword evidence="2" id="KW-0732">Signal</keyword>
<name>A0A7J6PNH5_PEROL</name>
<dbReference type="AlphaFoldDB" id="A0A7J6PNH5"/>
<feature type="chain" id="PRO_5029629700" evidence="2">
    <location>
        <begin position="20"/>
        <end position="243"/>
    </location>
</feature>
<feature type="compositionally biased region" description="Low complexity" evidence="1">
    <location>
        <begin position="105"/>
        <end position="138"/>
    </location>
</feature>
<feature type="signal peptide" evidence="2">
    <location>
        <begin position="1"/>
        <end position="19"/>
    </location>
</feature>
<evidence type="ECO:0000313" key="3">
    <source>
        <dbReference type="EMBL" id="KAF4697457.1"/>
    </source>
</evidence>
<organism evidence="3 4">
    <name type="scientific">Perkinsus olseni</name>
    <name type="common">Perkinsus atlanticus</name>
    <dbReference type="NCBI Taxonomy" id="32597"/>
    <lineage>
        <taxon>Eukaryota</taxon>
        <taxon>Sar</taxon>
        <taxon>Alveolata</taxon>
        <taxon>Perkinsozoa</taxon>
        <taxon>Perkinsea</taxon>
        <taxon>Perkinsida</taxon>
        <taxon>Perkinsidae</taxon>
        <taxon>Perkinsus</taxon>
    </lineage>
</organism>
<dbReference type="OrthoDB" id="10445617at2759"/>
<feature type="compositionally biased region" description="Low complexity" evidence="1">
    <location>
        <begin position="52"/>
        <end position="62"/>
    </location>
</feature>
<comment type="caution">
    <text evidence="3">The sequence shown here is derived from an EMBL/GenBank/DDBJ whole genome shotgun (WGS) entry which is preliminary data.</text>
</comment>
<dbReference type="EMBL" id="JABANP010000003">
    <property type="protein sequence ID" value="KAF4697457.1"/>
    <property type="molecule type" value="Genomic_DNA"/>
</dbReference>
<dbReference type="PROSITE" id="PS51257">
    <property type="entry name" value="PROKAR_LIPOPROTEIN"/>
    <property type="match status" value="1"/>
</dbReference>
<feature type="compositionally biased region" description="Low complexity" evidence="1">
    <location>
        <begin position="24"/>
        <end position="40"/>
    </location>
</feature>
<sequence>MKFFPVIASAIVALSLSGCSDNDTTTTVAPTTSTSVPTTAGAQGTTVSPVGSTTKASTTSASVMGSSTTGPADVSSTTISSDTTTRRHFSPTTSDSDTTTRKYSESTTLPSASPSTVSSDAPTTVPSSSTSTTSSSGSCLAIPSGKYCGKYMMFKGTATIDNGSFDLTVRPLVNINGVDYTMKGCTDFEPDYNDPQMVDMANELGMTPDQLDQALTITYDESNDTLNVSLAGFMSLGLSKDQC</sequence>
<proteinExistence type="predicted"/>
<reference evidence="3 4" key="1">
    <citation type="submission" date="2020-04" db="EMBL/GenBank/DDBJ databases">
        <title>Perkinsus olseni comparative genomics.</title>
        <authorList>
            <person name="Bogema D.R."/>
        </authorList>
    </citation>
    <scope>NUCLEOTIDE SEQUENCE [LARGE SCALE GENOMIC DNA]</scope>
    <source>
        <strain evidence="3">00978-12</strain>
    </source>
</reference>